<dbReference type="AlphaFoldDB" id="A0AA40EGJ1"/>
<accession>A0AA40EGJ1</accession>
<comment type="caution">
    <text evidence="3">The sequence shown here is derived from an EMBL/GenBank/DDBJ whole genome shotgun (WGS) entry which is preliminary data.</text>
</comment>
<feature type="region of interest" description="Disordered" evidence="1">
    <location>
        <begin position="50"/>
        <end position="103"/>
    </location>
</feature>
<evidence type="ECO:0000256" key="1">
    <source>
        <dbReference type="SAM" id="MobiDB-lite"/>
    </source>
</evidence>
<dbReference type="EMBL" id="JAUIRO010000001">
    <property type="protein sequence ID" value="KAK0734598.1"/>
    <property type="molecule type" value="Genomic_DNA"/>
</dbReference>
<evidence type="ECO:0008006" key="5">
    <source>
        <dbReference type="Google" id="ProtNLM"/>
    </source>
</evidence>
<feature type="compositionally biased region" description="Basic and acidic residues" evidence="1">
    <location>
        <begin position="83"/>
        <end position="96"/>
    </location>
</feature>
<evidence type="ECO:0000256" key="2">
    <source>
        <dbReference type="SAM" id="SignalP"/>
    </source>
</evidence>
<feature type="compositionally biased region" description="Low complexity" evidence="1">
    <location>
        <begin position="68"/>
        <end position="77"/>
    </location>
</feature>
<dbReference type="RefSeq" id="XP_060303475.1">
    <property type="nucleotide sequence ID" value="XM_060446506.1"/>
</dbReference>
<reference evidence="3" key="1">
    <citation type="submission" date="2023-06" db="EMBL/GenBank/DDBJ databases">
        <title>Genome-scale phylogeny and comparative genomics of the fungal order Sordariales.</title>
        <authorList>
            <consortium name="Lawrence Berkeley National Laboratory"/>
            <person name="Hensen N."/>
            <person name="Bonometti L."/>
            <person name="Westerberg I."/>
            <person name="Brannstrom I.O."/>
            <person name="Guillou S."/>
            <person name="Cros-Aarteil S."/>
            <person name="Calhoun S."/>
            <person name="Haridas S."/>
            <person name="Kuo A."/>
            <person name="Mondo S."/>
            <person name="Pangilinan J."/>
            <person name="Riley R."/>
            <person name="LaButti K."/>
            <person name="Andreopoulos B."/>
            <person name="Lipzen A."/>
            <person name="Chen C."/>
            <person name="Yanf M."/>
            <person name="Daum C."/>
            <person name="Ng V."/>
            <person name="Clum A."/>
            <person name="Steindorff A."/>
            <person name="Ohm R."/>
            <person name="Martin F."/>
            <person name="Silar P."/>
            <person name="Natvig D."/>
            <person name="Lalanne C."/>
            <person name="Gautier V."/>
            <person name="Ament-velasquez S.L."/>
            <person name="Kruys A."/>
            <person name="Hutchinson M.I."/>
            <person name="Powell A.J."/>
            <person name="Barry K."/>
            <person name="Miller A.N."/>
            <person name="Grigoriev I.V."/>
            <person name="Debuchy R."/>
            <person name="Gladieux P."/>
            <person name="Thoren M.H."/>
            <person name="Johannesson H."/>
        </authorList>
    </citation>
    <scope>NUCLEOTIDE SEQUENCE</scope>
    <source>
        <strain evidence="3">SMH2392-1A</strain>
    </source>
</reference>
<feature type="signal peptide" evidence="2">
    <location>
        <begin position="1"/>
        <end position="16"/>
    </location>
</feature>
<keyword evidence="2" id="KW-0732">Signal</keyword>
<sequence>MPAFVCAVGVLRSAAASGLCRLFLCQTTLEHIINLPFRSVFLMPFIEISSDDSSSLSPSPSPSPAPAPSTSLSPAPSRWLSLSREDDPYPRRKGGEGDQVDID</sequence>
<protein>
    <recommendedName>
        <fullName evidence="5">Secreted protein</fullName>
    </recommendedName>
</protein>
<proteinExistence type="predicted"/>
<gene>
    <name evidence="3" type="ORF">B0T26DRAFT_76870</name>
</gene>
<organism evidence="3 4">
    <name type="scientific">Lasiosphaeria miniovina</name>
    <dbReference type="NCBI Taxonomy" id="1954250"/>
    <lineage>
        <taxon>Eukaryota</taxon>
        <taxon>Fungi</taxon>
        <taxon>Dikarya</taxon>
        <taxon>Ascomycota</taxon>
        <taxon>Pezizomycotina</taxon>
        <taxon>Sordariomycetes</taxon>
        <taxon>Sordariomycetidae</taxon>
        <taxon>Sordariales</taxon>
        <taxon>Lasiosphaeriaceae</taxon>
        <taxon>Lasiosphaeria</taxon>
    </lineage>
</organism>
<dbReference type="Proteomes" id="UP001172101">
    <property type="component" value="Unassembled WGS sequence"/>
</dbReference>
<name>A0AA40EGJ1_9PEZI</name>
<evidence type="ECO:0000313" key="3">
    <source>
        <dbReference type="EMBL" id="KAK0734598.1"/>
    </source>
</evidence>
<evidence type="ECO:0000313" key="4">
    <source>
        <dbReference type="Proteomes" id="UP001172101"/>
    </source>
</evidence>
<keyword evidence="4" id="KW-1185">Reference proteome</keyword>
<dbReference type="GeneID" id="85329776"/>
<feature type="chain" id="PRO_5041468961" description="Secreted protein" evidence="2">
    <location>
        <begin position="17"/>
        <end position="103"/>
    </location>
</feature>